<dbReference type="Pfam" id="PF13328">
    <property type="entry name" value="HD_4"/>
    <property type="match status" value="1"/>
</dbReference>
<dbReference type="PANTHER" id="PTHR21262:SF31">
    <property type="entry name" value="GTP PYROPHOSPHOKINASE"/>
    <property type="match status" value="1"/>
</dbReference>
<dbReference type="CDD" id="cd05399">
    <property type="entry name" value="NT_Rel-Spo_like"/>
    <property type="match status" value="1"/>
</dbReference>
<dbReference type="Pfam" id="PF02824">
    <property type="entry name" value="TGS"/>
    <property type="match status" value="1"/>
</dbReference>
<dbReference type="GO" id="GO:0015969">
    <property type="term" value="P:guanosine tetraphosphate metabolic process"/>
    <property type="evidence" value="ECO:0007669"/>
    <property type="project" value="InterPro"/>
</dbReference>
<dbReference type="Gene3D" id="3.10.20.30">
    <property type="match status" value="1"/>
</dbReference>
<dbReference type="PANTHER" id="PTHR21262">
    <property type="entry name" value="GUANOSINE-3',5'-BIS DIPHOSPHATE 3'-PYROPHOSPHOHYDROLASE"/>
    <property type="match status" value="1"/>
</dbReference>
<dbReference type="AlphaFoldDB" id="A0A382FBJ5"/>
<reference evidence="3" key="1">
    <citation type="submission" date="2018-05" db="EMBL/GenBank/DDBJ databases">
        <authorList>
            <person name="Lanie J.A."/>
            <person name="Ng W.-L."/>
            <person name="Kazmierczak K.M."/>
            <person name="Andrzejewski T.M."/>
            <person name="Davidsen T.M."/>
            <person name="Wayne K.J."/>
            <person name="Tettelin H."/>
            <person name="Glass J.I."/>
            <person name="Rusch D."/>
            <person name="Podicherti R."/>
            <person name="Tsui H.-C.T."/>
            <person name="Winkler M.E."/>
        </authorList>
    </citation>
    <scope>NUCLEOTIDE SEQUENCE</scope>
</reference>
<feature type="non-terminal residue" evidence="3">
    <location>
        <position position="1"/>
    </location>
</feature>
<protein>
    <recommendedName>
        <fullName evidence="2">TGS domain-containing protein</fullName>
    </recommendedName>
</protein>
<dbReference type="SUPFAM" id="SSF81301">
    <property type="entry name" value="Nucleotidyltransferase"/>
    <property type="match status" value="1"/>
</dbReference>
<dbReference type="Gene3D" id="1.10.3210.10">
    <property type="entry name" value="Hypothetical protein af1432"/>
    <property type="match status" value="1"/>
</dbReference>
<dbReference type="InterPro" id="IPR007685">
    <property type="entry name" value="RelA_SpoT"/>
</dbReference>
<evidence type="ECO:0000259" key="2">
    <source>
        <dbReference type="PROSITE" id="PS51880"/>
    </source>
</evidence>
<accession>A0A382FBJ5</accession>
<comment type="similarity">
    <text evidence="1">Belongs to the RelA/SpoT family.</text>
</comment>
<dbReference type="Pfam" id="PF04607">
    <property type="entry name" value="RelA_SpoT"/>
    <property type="match status" value="1"/>
</dbReference>
<feature type="non-terminal residue" evidence="3">
    <location>
        <position position="531"/>
    </location>
</feature>
<dbReference type="GO" id="GO:0005886">
    <property type="term" value="C:plasma membrane"/>
    <property type="evidence" value="ECO:0007669"/>
    <property type="project" value="TreeGrafter"/>
</dbReference>
<dbReference type="PROSITE" id="PS51880">
    <property type="entry name" value="TGS"/>
    <property type="match status" value="1"/>
</dbReference>
<dbReference type="InterPro" id="IPR012675">
    <property type="entry name" value="Beta-grasp_dom_sf"/>
</dbReference>
<proteinExistence type="inferred from homology"/>
<evidence type="ECO:0000256" key="1">
    <source>
        <dbReference type="ARBA" id="ARBA00007476"/>
    </source>
</evidence>
<gene>
    <name evidence="3" type="ORF">METZ01_LOCUS212876</name>
</gene>
<dbReference type="FunFam" id="3.10.20.30:FF:000002">
    <property type="entry name" value="GTP pyrophosphokinase (RelA/SpoT)"/>
    <property type="match status" value="1"/>
</dbReference>
<dbReference type="InterPro" id="IPR004095">
    <property type="entry name" value="TGS"/>
</dbReference>
<dbReference type="Gene3D" id="3.30.460.10">
    <property type="entry name" value="Beta Polymerase, domain 2"/>
    <property type="match status" value="1"/>
</dbReference>
<dbReference type="EMBL" id="UINC01048907">
    <property type="protein sequence ID" value="SVB60022.1"/>
    <property type="molecule type" value="Genomic_DNA"/>
</dbReference>
<dbReference type="SUPFAM" id="SSF81271">
    <property type="entry name" value="TGS-like"/>
    <property type="match status" value="1"/>
</dbReference>
<dbReference type="InterPro" id="IPR012676">
    <property type="entry name" value="TGS-like"/>
</dbReference>
<evidence type="ECO:0000313" key="3">
    <source>
        <dbReference type="EMBL" id="SVB60022.1"/>
    </source>
</evidence>
<dbReference type="SMART" id="SM00954">
    <property type="entry name" value="RelA_SpoT"/>
    <property type="match status" value="1"/>
</dbReference>
<organism evidence="3">
    <name type="scientific">marine metagenome</name>
    <dbReference type="NCBI Taxonomy" id="408172"/>
    <lineage>
        <taxon>unclassified sequences</taxon>
        <taxon>metagenomes</taxon>
        <taxon>ecological metagenomes</taxon>
    </lineage>
</organism>
<dbReference type="InterPro" id="IPR043519">
    <property type="entry name" value="NT_sf"/>
</dbReference>
<sequence>LFQIWFSKQNDPDEANAFLNKLKYFSLSTSTIIALFLFMLYQKEEDIPTEIIKMNPDSSGIILSESIQLFQKLLKVHRIPFTPKIELQAELAIRMLLTVLADVQLLTVFLVLQLQKLESMMSLSKDEQEATSWTALHIYAPLAGRLGIFWIKSELEDRAFRYLEYENYQNLKKKIARKRSERSDSVERISNNIQKMLNQAGISHEVQGRYKRFYSIFQKLDRVDNDFERIKDLIAFRVLVKNVDECYAALSFIHENWTPVKNRFKDYISNPKPNGYQSLHTTVMGINDERSSEPRPIEIQIRTHEMHHMAEYGVAAHWLYKEKRNKYDEKKADQIKESLLEKINSDGEGKLSPVVNLYSDKIYVITPAREIIELPQSASPLDFAYAIHTEVGNRTIAAKANGIITSLDSSLYSGDEVEILTSSRQEPRKEWLEFVKTRHARNKIKHALHEKNREIRKKEGMEMLEREFRAHSLNLNRLIRDGRMEKESRLKKNQEFEHILFCIGEGSIHSEEIRRWFADDISTEQTSFNQV</sequence>
<dbReference type="FunFam" id="3.30.460.10:FF:000001">
    <property type="entry name" value="GTP pyrophosphokinase RelA"/>
    <property type="match status" value="1"/>
</dbReference>
<dbReference type="SUPFAM" id="SSF109604">
    <property type="entry name" value="HD-domain/PDEase-like"/>
    <property type="match status" value="1"/>
</dbReference>
<feature type="domain" description="TGS" evidence="2">
    <location>
        <begin position="360"/>
        <end position="421"/>
    </location>
</feature>
<name>A0A382FBJ5_9ZZZZ</name>